<evidence type="ECO:0000313" key="8">
    <source>
        <dbReference type="EMBL" id="MCC2130635.1"/>
    </source>
</evidence>
<keyword evidence="3" id="KW-0479">Metal-binding</keyword>
<dbReference type="PANTHER" id="PTHR12992:SF11">
    <property type="entry name" value="MITOCHONDRIAL COENZYME A DIPHOSPHATASE NUDT8"/>
    <property type="match status" value="1"/>
</dbReference>
<dbReference type="PROSITE" id="PS00893">
    <property type="entry name" value="NUDIX_BOX"/>
    <property type="match status" value="1"/>
</dbReference>
<comment type="cofactor">
    <cofactor evidence="2">
        <name>Mg(2+)</name>
        <dbReference type="ChEBI" id="CHEBI:18420"/>
    </cofactor>
</comment>
<dbReference type="AlphaFoldDB" id="A0AAE3AIH4"/>
<dbReference type="SUPFAM" id="SSF55811">
    <property type="entry name" value="Nudix"/>
    <property type="match status" value="1"/>
</dbReference>
<dbReference type="EMBL" id="JAJEPW010000060">
    <property type="protein sequence ID" value="MCC2130635.1"/>
    <property type="molecule type" value="Genomic_DNA"/>
</dbReference>
<keyword evidence="5" id="KW-0460">Magnesium</keyword>
<feature type="domain" description="Nudix hydrolase" evidence="7">
    <location>
        <begin position="21"/>
        <end position="153"/>
    </location>
</feature>
<evidence type="ECO:0000256" key="3">
    <source>
        <dbReference type="ARBA" id="ARBA00022723"/>
    </source>
</evidence>
<evidence type="ECO:0000256" key="5">
    <source>
        <dbReference type="ARBA" id="ARBA00022842"/>
    </source>
</evidence>
<evidence type="ECO:0000313" key="9">
    <source>
        <dbReference type="Proteomes" id="UP001199319"/>
    </source>
</evidence>
<dbReference type="Gene3D" id="3.90.79.10">
    <property type="entry name" value="Nucleoside Triphosphate Pyrophosphohydrolase"/>
    <property type="match status" value="1"/>
</dbReference>
<proteinExistence type="predicted"/>
<dbReference type="GO" id="GO:0010945">
    <property type="term" value="F:coenzyme A diphosphatase activity"/>
    <property type="evidence" value="ECO:0007669"/>
    <property type="project" value="InterPro"/>
</dbReference>
<sequence length="208" mass="23437">MDEQALRRRMAAHRPTLQQAREEYAVLAPLVETPRGLSLLYEVRPAKLHHHSGEVCFPGGRMEAGETPRQCALRETFEELGLPAEAIEIFGDLDFLYLRSEGLMYPLLGRVDPAAVLRPSPDEVQDTFTAPLSWLAAHPPAIYRYSLRPEIGPDFPYDRVGASAGYPWQAGCMEVPVYEGLPHPLWGLTARITWWLLEQYGNILTNVI</sequence>
<comment type="caution">
    <text evidence="8">The sequence shown here is derived from an EMBL/GenBank/DDBJ whole genome shotgun (WGS) entry which is preliminary data.</text>
</comment>
<keyword evidence="9" id="KW-1185">Reference proteome</keyword>
<dbReference type="PANTHER" id="PTHR12992">
    <property type="entry name" value="NUDIX HYDROLASE"/>
    <property type="match status" value="1"/>
</dbReference>
<dbReference type="PROSITE" id="PS51462">
    <property type="entry name" value="NUDIX"/>
    <property type="match status" value="1"/>
</dbReference>
<organism evidence="8 9">
    <name type="scientific">Brotocaccenecus cirricatena</name>
    <dbReference type="NCBI Taxonomy" id="3064195"/>
    <lineage>
        <taxon>Bacteria</taxon>
        <taxon>Bacillati</taxon>
        <taxon>Bacillota</taxon>
        <taxon>Clostridia</taxon>
        <taxon>Eubacteriales</taxon>
        <taxon>Oscillospiraceae</taxon>
        <taxon>Brotocaccenecus</taxon>
    </lineage>
</organism>
<evidence type="ECO:0000256" key="1">
    <source>
        <dbReference type="ARBA" id="ARBA00001936"/>
    </source>
</evidence>
<dbReference type="InterPro" id="IPR000086">
    <property type="entry name" value="NUDIX_hydrolase_dom"/>
</dbReference>
<gene>
    <name evidence="8" type="ORF">LKD37_14135</name>
</gene>
<dbReference type="GO" id="GO:0046872">
    <property type="term" value="F:metal ion binding"/>
    <property type="evidence" value="ECO:0007669"/>
    <property type="project" value="UniProtKB-KW"/>
</dbReference>
<accession>A0AAE3AIH4</accession>
<reference evidence="8" key="1">
    <citation type="submission" date="2021-10" db="EMBL/GenBank/DDBJ databases">
        <title>Anaerobic single-cell dispensing facilitates the cultivation of human gut bacteria.</title>
        <authorList>
            <person name="Afrizal A."/>
        </authorList>
    </citation>
    <scope>NUCLEOTIDE SEQUENCE</scope>
    <source>
        <strain evidence="8">CLA-AA-H272</strain>
    </source>
</reference>
<name>A0AAE3AIH4_9FIRM</name>
<dbReference type="Pfam" id="PF00293">
    <property type="entry name" value="NUDIX"/>
    <property type="match status" value="1"/>
</dbReference>
<protein>
    <submittedName>
        <fullName evidence="8">CoA pyrophosphatase</fullName>
    </submittedName>
</protein>
<dbReference type="RefSeq" id="WP_302929792.1">
    <property type="nucleotide sequence ID" value="NZ_JAJEPW010000060.1"/>
</dbReference>
<comment type="cofactor">
    <cofactor evidence="1">
        <name>Mn(2+)</name>
        <dbReference type="ChEBI" id="CHEBI:29035"/>
    </cofactor>
</comment>
<dbReference type="CDD" id="cd03426">
    <property type="entry name" value="NUDIX_CoAse_Nudt7"/>
    <property type="match status" value="1"/>
</dbReference>
<dbReference type="InterPro" id="IPR015797">
    <property type="entry name" value="NUDIX_hydrolase-like_dom_sf"/>
</dbReference>
<keyword evidence="6" id="KW-0464">Manganese</keyword>
<evidence type="ECO:0000259" key="7">
    <source>
        <dbReference type="PROSITE" id="PS51462"/>
    </source>
</evidence>
<dbReference type="InterPro" id="IPR020084">
    <property type="entry name" value="NUDIX_hydrolase_CS"/>
</dbReference>
<evidence type="ECO:0000256" key="2">
    <source>
        <dbReference type="ARBA" id="ARBA00001946"/>
    </source>
</evidence>
<dbReference type="Proteomes" id="UP001199319">
    <property type="component" value="Unassembled WGS sequence"/>
</dbReference>
<keyword evidence="4" id="KW-0378">Hydrolase</keyword>
<evidence type="ECO:0000256" key="6">
    <source>
        <dbReference type="ARBA" id="ARBA00023211"/>
    </source>
</evidence>
<evidence type="ECO:0000256" key="4">
    <source>
        <dbReference type="ARBA" id="ARBA00022801"/>
    </source>
</evidence>
<dbReference type="InterPro" id="IPR045121">
    <property type="entry name" value="CoAse"/>
</dbReference>